<keyword evidence="4" id="KW-0238">DNA-binding</keyword>
<keyword evidence="10" id="KW-0378">Hydrolase</keyword>
<feature type="domain" description="Helicase ATP-binding" evidence="8">
    <location>
        <begin position="240"/>
        <end position="430"/>
    </location>
</feature>
<dbReference type="EMBL" id="CP073721">
    <property type="protein sequence ID" value="UWZ36397.1"/>
    <property type="molecule type" value="Genomic_DNA"/>
</dbReference>
<proteinExistence type="inferred from homology"/>
<dbReference type="InterPro" id="IPR001650">
    <property type="entry name" value="Helicase_C-like"/>
</dbReference>
<keyword evidence="10" id="KW-0347">Helicase</keyword>
<dbReference type="PROSITE" id="PS51192">
    <property type="entry name" value="HELICASE_ATP_BIND_1"/>
    <property type="match status" value="1"/>
</dbReference>
<evidence type="ECO:0000256" key="6">
    <source>
        <dbReference type="ARBA" id="ARBA00034617"/>
    </source>
</evidence>
<dbReference type="NCBIfam" id="NF041063">
    <property type="entry name" value="DpdF"/>
    <property type="match status" value="1"/>
</dbReference>
<dbReference type="Gene3D" id="3.40.50.300">
    <property type="entry name" value="P-loop containing nucleotide triphosphate hydrolases"/>
    <property type="match status" value="2"/>
</dbReference>
<dbReference type="PANTHER" id="PTHR13710">
    <property type="entry name" value="DNA HELICASE RECQ FAMILY MEMBER"/>
    <property type="match status" value="1"/>
</dbReference>
<evidence type="ECO:0000256" key="7">
    <source>
        <dbReference type="ARBA" id="ARBA00034808"/>
    </source>
</evidence>
<dbReference type="EC" id="5.6.2.4" evidence="7"/>
<evidence type="ECO:0000256" key="2">
    <source>
        <dbReference type="ARBA" id="ARBA00022741"/>
    </source>
</evidence>
<dbReference type="InterPro" id="IPR014001">
    <property type="entry name" value="Helicase_ATP-bd"/>
</dbReference>
<evidence type="ECO:0000256" key="5">
    <source>
        <dbReference type="ARBA" id="ARBA00023235"/>
    </source>
</evidence>
<keyword evidence="2" id="KW-0547">Nucleotide-binding</keyword>
<evidence type="ECO:0000313" key="10">
    <source>
        <dbReference type="EMBL" id="UWZ36397.1"/>
    </source>
</evidence>
<dbReference type="InterPro" id="IPR027417">
    <property type="entry name" value="P-loop_NTPase"/>
</dbReference>
<dbReference type="Proteomes" id="UP001058271">
    <property type="component" value="Chromosome"/>
</dbReference>
<name>A0ABY5Z4K1_9ACTN</name>
<evidence type="ECO:0000313" key="11">
    <source>
        <dbReference type="Proteomes" id="UP001058271"/>
    </source>
</evidence>
<organism evidence="10 11">
    <name type="scientific">Dactylosporangium roseum</name>
    <dbReference type="NCBI Taxonomy" id="47989"/>
    <lineage>
        <taxon>Bacteria</taxon>
        <taxon>Bacillati</taxon>
        <taxon>Actinomycetota</taxon>
        <taxon>Actinomycetes</taxon>
        <taxon>Micromonosporales</taxon>
        <taxon>Micromonosporaceae</taxon>
        <taxon>Dactylosporangium</taxon>
    </lineage>
</organism>
<dbReference type="SMART" id="SM00490">
    <property type="entry name" value="HELICc"/>
    <property type="match status" value="1"/>
</dbReference>
<dbReference type="GO" id="GO:0004386">
    <property type="term" value="F:helicase activity"/>
    <property type="evidence" value="ECO:0007669"/>
    <property type="project" value="UniProtKB-KW"/>
</dbReference>
<evidence type="ECO:0000256" key="1">
    <source>
        <dbReference type="ARBA" id="ARBA00005446"/>
    </source>
</evidence>
<comment type="catalytic activity">
    <reaction evidence="6">
        <text>Couples ATP hydrolysis with the unwinding of duplex DNA by translocating in the 3'-5' direction.</text>
        <dbReference type="EC" id="5.6.2.4"/>
    </reaction>
</comment>
<accession>A0ABY5Z4K1</accession>
<sequence length="917" mass="100897">MPPKLRWRPTSRVRSSRRRLAARLAPISAPNQTAPMPSAWRRHCARLAGCQQRGWSRCRAPCSAIGPLHRRQGSSVLIHTEAWQCVEAALETSHDVCPTAASVARPHRRLLDALRDPDLGQADLAVLVRHVLGWEDVRRSDFGLRTWPHAGLPDRSLWRAAGVSCTDLVDGRIYLQREPWAPTGDETAALRGDPLREVYLEGESTQRRHLDSVPSDPFWAHVLGYHDYQTAGQRQAALSLATAPPGVTLVVNLPTSTGKTSLALAPGLLRSEPVGVSVVVVPTVVLALDQEHRLRKIIAARGLRGSPSGRYAYLGDMHEEDKAAIREAVRSGEQRLVLTSPEAFTSGLAPALHAAARSGHLRYLVVDEAHIIDQWGADFRPEFQAMVGLRRALVDESADDVKPATVLMTGTLSGSTADTLHRLFADDRPFRLVSSSALRCEPEYFISRWDNGEARLHALREHLLHLPRPAIIYVSKPDQVDEVRAALTAWGFRRHAGVSGRSGSAERRRIVEGWRADAGVARFDVVVATSAFGLGVDMPDVRAVIHACEPETIDRFYQEVGRGGRDGYPSVSCLLLAPDDRRIAHQLATPTLMLPDTAQGRWDAMADTARALPSTRLRVDLDTRPPNVTVEGPSNREWNVCLLTAMARTGALDLIAREDAEAHEDVSDQNRVGRHIDIAVKDEVSWTAYAAERRRIAAASDAGLQALTMLEEEDECVGETLHRWYSFSRPWGSSEVPRSCRGCPSCRRNGRAPIQGLLPLPWVADWCPHAARLTARLEALMPHARLTVLLAANDEPQYRRIAARVLDRLIVAGVGHILDVSGIIADAEWRRLQTAAGPRPVIRSIGGPAPVQPPVPTVAVLPFGERAAPADLPDWFDRYPALVLLVPSDLTAPSRSHIPWSDLHPPCVTHVRLLEDL</sequence>
<protein>
    <recommendedName>
        <fullName evidence="7">DNA 3'-5' helicase</fullName>
        <ecNumber evidence="7">5.6.2.4</ecNumber>
    </recommendedName>
</protein>
<gene>
    <name evidence="10" type="ORF">Drose_36100</name>
</gene>
<feature type="domain" description="Helicase C-terminal" evidence="9">
    <location>
        <begin position="458"/>
        <end position="613"/>
    </location>
</feature>
<dbReference type="PROSITE" id="PS51194">
    <property type="entry name" value="HELICASE_CTER"/>
    <property type="match status" value="1"/>
</dbReference>
<dbReference type="Pfam" id="PF00270">
    <property type="entry name" value="DEAD"/>
    <property type="match status" value="1"/>
</dbReference>
<dbReference type="PANTHER" id="PTHR13710:SF105">
    <property type="entry name" value="ATP-DEPENDENT DNA HELICASE Q1"/>
    <property type="match status" value="1"/>
</dbReference>
<dbReference type="SMART" id="SM00487">
    <property type="entry name" value="DEXDc"/>
    <property type="match status" value="1"/>
</dbReference>
<evidence type="ECO:0000259" key="9">
    <source>
        <dbReference type="PROSITE" id="PS51194"/>
    </source>
</evidence>
<evidence type="ECO:0000256" key="3">
    <source>
        <dbReference type="ARBA" id="ARBA00022840"/>
    </source>
</evidence>
<keyword evidence="3" id="KW-0067">ATP-binding</keyword>
<reference evidence="10" key="1">
    <citation type="submission" date="2021-04" db="EMBL/GenBank/DDBJ databases">
        <title>Biosynthetic gene clusters of Dactylosporangioum roseum.</title>
        <authorList>
            <person name="Hartkoorn R.C."/>
            <person name="Beaudoing E."/>
            <person name="Hot D."/>
            <person name="Moureu S."/>
        </authorList>
    </citation>
    <scope>NUCLEOTIDE SEQUENCE</scope>
    <source>
        <strain evidence="10">NRRL B-16295</strain>
    </source>
</reference>
<evidence type="ECO:0000259" key="8">
    <source>
        <dbReference type="PROSITE" id="PS51192"/>
    </source>
</evidence>
<dbReference type="SUPFAM" id="SSF52540">
    <property type="entry name" value="P-loop containing nucleoside triphosphate hydrolases"/>
    <property type="match status" value="1"/>
</dbReference>
<comment type="similarity">
    <text evidence="1">Belongs to the helicase family. RecQ subfamily.</text>
</comment>
<keyword evidence="5" id="KW-0413">Isomerase</keyword>
<dbReference type="InterPro" id="IPR011545">
    <property type="entry name" value="DEAD/DEAH_box_helicase_dom"/>
</dbReference>
<dbReference type="Pfam" id="PF00271">
    <property type="entry name" value="Helicase_C"/>
    <property type="match status" value="1"/>
</dbReference>
<keyword evidence="11" id="KW-1185">Reference proteome</keyword>
<evidence type="ECO:0000256" key="4">
    <source>
        <dbReference type="ARBA" id="ARBA00023125"/>
    </source>
</evidence>